<feature type="region of interest" description="Disordered" evidence="1">
    <location>
        <begin position="553"/>
        <end position="581"/>
    </location>
</feature>
<comment type="caution">
    <text evidence="3">The sequence shown here is derived from an EMBL/GenBank/DDBJ whole genome shotgun (WGS) entry which is preliminary data.</text>
</comment>
<sequence length="581" mass="63799">MTTTTVLAVILGLPVFACCLAPAIIGSITQKNSVQVDDELLTSVIIATGMVAIAVLMIASAIKRRRRCNTELSRYQQEDRLRYQTEHAAWIRNRQEFERAESQRVDQLPEWRSVIAEPHPHRIDVIGGNLWSWEALLTTFGASLLSGSERLIIADLSGDEVSRELTTLAKGQGFSTDVQRLPTDLADSDLLIGLGPGQLVDTLVESMHGGPDPAVRAPRSGDDRILTALLEGLPGELTMGRLTAGIRVLMGERTGLDELTAAEQRHLADELFSDEYRRRIHDDLRRIEAYLHPLRRLGNRRRPRPAADLLCTVVAGGGVSIRRELMHDLVVQWLTRQLSSTGQAGQTVVVAGADGLRGQHLEALSDICSRRGIRLVMLFRHLRQTTLEPIGVGSVGFFKLANHEEATRAADFIGRHHRFVLSQLTHTLGGNDTHTTSTSETHGDNWSISKSTTEAPRGDSGNAEHDRTSTSTSSHSLSFNRSWTATRSYAEGTNWSIAEGRQRVYEYLIEPHTLQGLPDYALLLVKHGATGREVRAVECNPDIVTLPRVDVNAIPAPPGRPAPATRTPNPDAAHSASQRDA</sequence>
<proteinExistence type="predicted"/>
<keyword evidence="2" id="KW-1133">Transmembrane helix</keyword>
<feature type="transmembrane region" description="Helical" evidence="2">
    <location>
        <begin position="40"/>
        <end position="62"/>
    </location>
</feature>
<feature type="compositionally biased region" description="Polar residues" evidence="1">
    <location>
        <begin position="429"/>
        <end position="454"/>
    </location>
</feature>
<evidence type="ECO:0000313" key="3">
    <source>
        <dbReference type="EMBL" id="MFI7260702.1"/>
    </source>
</evidence>
<name>A0ABW7ZG88_9ACTN</name>
<keyword evidence="2" id="KW-0472">Membrane</keyword>
<feature type="transmembrane region" description="Helical" evidence="2">
    <location>
        <begin position="6"/>
        <end position="28"/>
    </location>
</feature>
<evidence type="ECO:0000256" key="2">
    <source>
        <dbReference type="SAM" id="Phobius"/>
    </source>
</evidence>
<reference evidence="3 4" key="1">
    <citation type="submission" date="2024-10" db="EMBL/GenBank/DDBJ databases">
        <title>The Natural Products Discovery Center: Release of the First 8490 Sequenced Strains for Exploring Actinobacteria Biosynthetic Diversity.</title>
        <authorList>
            <person name="Kalkreuter E."/>
            <person name="Kautsar S.A."/>
            <person name="Yang D."/>
            <person name="Bader C.D."/>
            <person name="Teijaro C.N."/>
            <person name="Fluegel L."/>
            <person name="Davis C.M."/>
            <person name="Simpson J.R."/>
            <person name="Lauterbach L."/>
            <person name="Steele A.D."/>
            <person name="Gui C."/>
            <person name="Meng S."/>
            <person name="Li G."/>
            <person name="Viehrig K."/>
            <person name="Ye F."/>
            <person name="Su P."/>
            <person name="Kiefer A.F."/>
            <person name="Nichols A."/>
            <person name="Cepeda A.J."/>
            <person name="Yan W."/>
            <person name="Fan B."/>
            <person name="Jiang Y."/>
            <person name="Adhikari A."/>
            <person name="Zheng C.-J."/>
            <person name="Schuster L."/>
            <person name="Cowan T.M."/>
            <person name="Smanski M.J."/>
            <person name="Chevrette M.G."/>
            <person name="De Carvalho L.P.S."/>
            <person name="Shen B."/>
        </authorList>
    </citation>
    <scope>NUCLEOTIDE SEQUENCE [LARGE SCALE GENOMIC DNA]</scope>
    <source>
        <strain evidence="3 4">NPDC049845</strain>
    </source>
</reference>
<dbReference type="EMBL" id="JBITLE010000001">
    <property type="protein sequence ID" value="MFI7260702.1"/>
    <property type="molecule type" value="Genomic_DNA"/>
</dbReference>
<feature type="compositionally biased region" description="Low complexity" evidence="1">
    <location>
        <begin position="562"/>
        <end position="573"/>
    </location>
</feature>
<dbReference type="Proteomes" id="UP001612812">
    <property type="component" value="Unassembled WGS sequence"/>
</dbReference>
<keyword evidence="4" id="KW-1185">Reference proteome</keyword>
<dbReference type="RefSeq" id="WP_396769799.1">
    <property type="nucleotide sequence ID" value="NZ_JBITLA010000007.1"/>
</dbReference>
<accession>A0ABW7ZG88</accession>
<gene>
    <name evidence="3" type="ORF">ACIBP4_00120</name>
</gene>
<organism evidence="3 4">
    <name type="scientific">Micromonospora maritima</name>
    <dbReference type="NCBI Taxonomy" id="986711"/>
    <lineage>
        <taxon>Bacteria</taxon>
        <taxon>Bacillati</taxon>
        <taxon>Actinomycetota</taxon>
        <taxon>Actinomycetes</taxon>
        <taxon>Micromonosporales</taxon>
        <taxon>Micromonosporaceae</taxon>
        <taxon>Micromonospora</taxon>
    </lineage>
</organism>
<keyword evidence="2" id="KW-0812">Transmembrane</keyword>
<protein>
    <submittedName>
        <fullName evidence="3">Uncharacterized protein</fullName>
    </submittedName>
</protein>
<feature type="region of interest" description="Disordered" evidence="1">
    <location>
        <begin position="429"/>
        <end position="477"/>
    </location>
</feature>
<evidence type="ECO:0000313" key="4">
    <source>
        <dbReference type="Proteomes" id="UP001612812"/>
    </source>
</evidence>
<evidence type="ECO:0000256" key="1">
    <source>
        <dbReference type="SAM" id="MobiDB-lite"/>
    </source>
</evidence>